<keyword evidence="1" id="KW-0812">Transmembrane</keyword>
<feature type="transmembrane region" description="Helical" evidence="1">
    <location>
        <begin position="162"/>
        <end position="185"/>
    </location>
</feature>
<gene>
    <name evidence="2" type="ORF">ACFQ1M_06465</name>
</gene>
<dbReference type="RefSeq" id="WP_386405625.1">
    <property type="nucleotide sequence ID" value="NZ_JBHTJH010000004.1"/>
</dbReference>
<feature type="transmembrane region" description="Helical" evidence="1">
    <location>
        <begin position="191"/>
        <end position="213"/>
    </location>
</feature>
<dbReference type="Proteomes" id="UP001596978">
    <property type="component" value="Unassembled WGS sequence"/>
</dbReference>
<proteinExistence type="predicted"/>
<keyword evidence="1" id="KW-1133">Transmembrane helix</keyword>
<feature type="transmembrane region" description="Helical" evidence="1">
    <location>
        <begin position="132"/>
        <end position="150"/>
    </location>
</feature>
<reference evidence="3" key="1">
    <citation type="journal article" date="2019" name="Int. J. Syst. Evol. Microbiol.">
        <title>The Global Catalogue of Microorganisms (GCM) 10K type strain sequencing project: providing services to taxonomists for standard genome sequencing and annotation.</title>
        <authorList>
            <consortium name="The Broad Institute Genomics Platform"/>
            <consortium name="The Broad Institute Genome Sequencing Center for Infectious Disease"/>
            <person name="Wu L."/>
            <person name="Ma J."/>
        </authorList>
    </citation>
    <scope>NUCLEOTIDE SEQUENCE [LARGE SCALE GENOMIC DNA]</scope>
    <source>
        <strain evidence="3">CCUG 62952</strain>
    </source>
</reference>
<organism evidence="2 3">
    <name type="scientific">Sungkyunkwania multivorans</name>
    <dbReference type="NCBI Taxonomy" id="1173618"/>
    <lineage>
        <taxon>Bacteria</taxon>
        <taxon>Pseudomonadati</taxon>
        <taxon>Bacteroidota</taxon>
        <taxon>Flavobacteriia</taxon>
        <taxon>Flavobacteriales</taxon>
        <taxon>Flavobacteriaceae</taxon>
        <taxon>Sungkyunkwania</taxon>
    </lineage>
</organism>
<feature type="transmembrane region" description="Helical" evidence="1">
    <location>
        <begin position="78"/>
        <end position="101"/>
    </location>
</feature>
<name>A0ABW3CYZ1_9FLAO</name>
<accession>A0ABW3CYZ1</accession>
<dbReference type="Pfam" id="PF12412">
    <property type="entry name" value="DUF3667"/>
    <property type="match status" value="1"/>
</dbReference>
<comment type="caution">
    <text evidence="2">The sequence shown here is derived from an EMBL/GenBank/DDBJ whole genome shotgun (WGS) entry which is preliminary data.</text>
</comment>
<evidence type="ECO:0000313" key="2">
    <source>
        <dbReference type="EMBL" id="MFD0861843.1"/>
    </source>
</evidence>
<evidence type="ECO:0000313" key="3">
    <source>
        <dbReference type="Proteomes" id="UP001596978"/>
    </source>
</evidence>
<evidence type="ECO:0000256" key="1">
    <source>
        <dbReference type="SAM" id="Phobius"/>
    </source>
</evidence>
<protein>
    <submittedName>
        <fullName evidence="2">DUF3667 domain-containing protein</fullName>
    </submittedName>
</protein>
<feature type="transmembrane region" description="Helical" evidence="1">
    <location>
        <begin position="225"/>
        <end position="247"/>
    </location>
</feature>
<keyword evidence="3" id="KW-1185">Reference proteome</keyword>
<dbReference type="InterPro" id="IPR022134">
    <property type="entry name" value="DUF3667"/>
</dbReference>
<dbReference type="EMBL" id="JBHTJH010000004">
    <property type="protein sequence ID" value="MFD0861843.1"/>
    <property type="molecule type" value="Genomic_DNA"/>
</dbReference>
<sequence length="270" mass="30970">MKCKNCELQLKVEDNYCNNCGAKVITKRITFKTLWEEFSDRVLNLESNLFKTFKHLFTQPEVVIDGYINGTRKKYITAFGYFVISITLGGLYTFVFGEFFIDDFLNGADNGTGPNDMDMVKSIMDFTGKYQSMLNFLNIPLLAVVHRLVFFNYRKYNFIEIAVIYLYTFSHFNIILYLVSLAFLWSSTATLIISVLSSILLVFYVAYALMRLYDLSVQNIIIKTLLFLLIGGIFMFLITIAISVILYKTGVFDTMIEAAKQAAEAQKNKS</sequence>
<keyword evidence="1" id="KW-0472">Membrane</keyword>